<proteinExistence type="inferred from homology"/>
<gene>
    <name evidence="2" type="ORF">DXX94_08545</name>
</gene>
<organism evidence="2 3">
    <name type="scientific">Thalassotalea euphylliae</name>
    <dbReference type="NCBI Taxonomy" id="1655234"/>
    <lineage>
        <taxon>Bacteria</taxon>
        <taxon>Pseudomonadati</taxon>
        <taxon>Pseudomonadota</taxon>
        <taxon>Gammaproteobacteria</taxon>
        <taxon>Alteromonadales</taxon>
        <taxon>Colwelliaceae</taxon>
        <taxon>Thalassotalea</taxon>
    </lineage>
</organism>
<evidence type="ECO:0000256" key="1">
    <source>
        <dbReference type="HAMAP-Rule" id="MF_00697"/>
    </source>
</evidence>
<dbReference type="Proteomes" id="UP000256899">
    <property type="component" value="Unassembled WGS sequence"/>
</dbReference>
<protein>
    <recommendedName>
        <fullName evidence="1">UPF0276 protein DXX94_08545</fullName>
    </recommendedName>
</protein>
<dbReference type="AlphaFoldDB" id="A0A3E0U1C6"/>
<dbReference type="PANTHER" id="PTHR42194">
    <property type="entry name" value="UPF0276 PROTEIN HI_1600"/>
    <property type="match status" value="1"/>
</dbReference>
<dbReference type="NCBIfam" id="NF003818">
    <property type="entry name" value="PRK05409.1"/>
    <property type="match status" value="1"/>
</dbReference>
<sequence>MTILKKFLGFGLGLRTNHYNDVIEQKPDVDWFEIISENYMVAGGKPRYYLDQIRENYPIVMHGVSMSIGSTDPLNIEYLTKLKTLIADVQPEWFSDHLCFTSVGGVNSHDLLPLPYTEESLTHVVERIKQVQDFMGRQMLMENVSSYLTYKTDEMNEWQFYREVCEQADCRMLLDINNIYVSARNHDFDAMEYLRSLNPERVQQFHLAGHSDFGDYVVDTHDHDVPDPVWQLYKEALKLFGPVSTMIERDANIPSFADLTAELNIARNIAEQHIPNIRSQIEA</sequence>
<keyword evidence="3" id="KW-1185">Reference proteome</keyword>
<name>A0A3E0U1C6_9GAMM</name>
<dbReference type="Gene3D" id="3.20.20.150">
    <property type="entry name" value="Divalent-metal-dependent TIM barrel enzymes"/>
    <property type="match status" value="1"/>
</dbReference>
<accession>A0A3E0U1C6</accession>
<dbReference type="HAMAP" id="MF_00697">
    <property type="entry name" value="UPF0276"/>
    <property type="match status" value="1"/>
</dbReference>
<reference evidence="3" key="1">
    <citation type="submission" date="2018-08" db="EMBL/GenBank/DDBJ databases">
        <title>Thalassotalea euphylliae genome.</title>
        <authorList>
            <person name="Summers S."/>
            <person name="Rice S.A."/>
            <person name="Freckelton M.L."/>
            <person name="Nedved B.T."/>
            <person name="Hadfield M.G."/>
        </authorList>
    </citation>
    <scope>NUCLEOTIDE SEQUENCE [LARGE SCALE GENOMIC DNA]</scope>
    <source>
        <strain evidence="3">H3</strain>
    </source>
</reference>
<dbReference type="Pfam" id="PF05114">
    <property type="entry name" value="MbnB_TglH_ChrH"/>
    <property type="match status" value="1"/>
</dbReference>
<evidence type="ECO:0000313" key="2">
    <source>
        <dbReference type="EMBL" id="REL30761.1"/>
    </source>
</evidence>
<dbReference type="InterPro" id="IPR007801">
    <property type="entry name" value="MbnB/TglH/ChrH"/>
</dbReference>
<dbReference type="InterPro" id="IPR036237">
    <property type="entry name" value="Xyl_isomerase-like_sf"/>
</dbReference>
<comment type="similarity">
    <text evidence="1">Belongs to the UPF0276 family.</text>
</comment>
<dbReference type="PANTHER" id="PTHR42194:SF1">
    <property type="entry name" value="UPF0276 PROTEIN HI_1600"/>
    <property type="match status" value="1"/>
</dbReference>
<evidence type="ECO:0000313" key="3">
    <source>
        <dbReference type="Proteomes" id="UP000256899"/>
    </source>
</evidence>
<dbReference type="EMBL" id="QUOT01000001">
    <property type="protein sequence ID" value="REL30761.1"/>
    <property type="molecule type" value="Genomic_DNA"/>
</dbReference>
<dbReference type="SUPFAM" id="SSF51658">
    <property type="entry name" value="Xylose isomerase-like"/>
    <property type="match status" value="1"/>
</dbReference>
<comment type="caution">
    <text evidence="2">The sequence shown here is derived from an EMBL/GenBank/DDBJ whole genome shotgun (WGS) entry which is preliminary data.</text>
</comment>